<protein>
    <recommendedName>
        <fullName evidence="1">Right handed beta helix domain-containing protein</fullName>
    </recommendedName>
</protein>
<keyword evidence="3" id="KW-1185">Reference proteome</keyword>
<dbReference type="Gene3D" id="2.160.20.10">
    <property type="entry name" value="Single-stranded right-handed beta-helix, Pectin lyase-like"/>
    <property type="match status" value="1"/>
</dbReference>
<dbReference type="RefSeq" id="WP_064023897.1">
    <property type="nucleotide sequence ID" value="NZ_LUUK01000002.1"/>
</dbReference>
<reference evidence="3" key="1">
    <citation type="submission" date="2016-03" db="EMBL/GenBank/DDBJ databases">
        <authorList>
            <person name="Heylen K."/>
            <person name="De Vos P."/>
            <person name="Vekeman B."/>
        </authorList>
    </citation>
    <scope>NUCLEOTIDE SEQUENCE [LARGE SCALE GENOMIC DNA]</scope>
    <source>
        <strain evidence="3">R-45383</strain>
    </source>
</reference>
<proteinExistence type="predicted"/>
<comment type="caution">
    <text evidence="2">The sequence shown here is derived from an EMBL/GenBank/DDBJ whole genome shotgun (WGS) entry which is preliminary data.</text>
</comment>
<dbReference type="Pfam" id="PF13229">
    <property type="entry name" value="Beta_helix"/>
    <property type="match status" value="1"/>
</dbReference>
<feature type="domain" description="Right handed beta helix" evidence="1">
    <location>
        <begin position="144"/>
        <end position="329"/>
    </location>
</feature>
<name>A0A177PG23_9GAMM</name>
<evidence type="ECO:0000313" key="2">
    <source>
        <dbReference type="EMBL" id="OAI29216.1"/>
    </source>
</evidence>
<dbReference type="InterPro" id="IPR039448">
    <property type="entry name" value="Beta_helix"/>
</dbReference>
<organism evidence="2 3">
    <name type="scientific">Methylomonas koyamae</name>
    <dbReference type="NCBI Taxonomy" id="702114"/>
    <lineage>
        <taxon>Bacteria</taxon>
        <taxon>Pseudomonadati</taxon>
        <taxon>Pseudomonadota</taxon>
        <taxon>Gammaproteobacteria</taxon>
        <taxon>Methylococcales</taxon>
        <taxon>Methylococcaceae</taxon>
        <taxon>Methylomonas</taxon>
    </lineage>
</organism>
<dbReference type="STRING" id="702114.A1355_16705"/>
<dbReference type="InterPro" id="IPR011050">
    <property type="entry name" value="Pectin_lyase_fold/virulence"/>
</dbReference>
<dbReference type="AlphaFoldDB" id="A0A177PG23"/>
<dbReference type="EMBL" id="LUUK01000002">
    <property type="protein sequence ID" value="OAI29216.1"/>
    <property type="molecule type" value="Genomic_DNA"/>
</dbReference>
<evidence type="ECO:0000259" key="1">
    <source>
        <dbReference type="Pfam" id="PF13229"/>
    </source>
</evidence>
<sequence length="418" mass="44847">MDYSAYSADTSRVGNETVIGNQAARSALYFKNCARLKVVGLSTTGDSTNFVVEENIGAGIYLHGCGNARISHCQNFYGGALFMQDAAPGDFGAVLENCYSFGARNATTPGPGTTFSGCVWELPTDTAYDRIGPLGSSAACYAWAGRSHCKWQGCTFKNIRQAAIKISGSHDNVFNSIVDANHFLDCGAALVYGGDQAGDADHYGLLFTNNACHNCATNRAGWHQDAAVVVFGSAMSKILNNTFLYTRDHLGMLNGDSLASATRGILVSRYSAASPEVTGVEIANNAFLTKLHKNTANSNDESASSPGNVINQCIYVESARGVSIHHNHFQNQQIGIFSNSNIGLLEESNQADNTIIFSQGFSNITPIYRNNSLLPGQFTSEHSQLTSQSDSYPTLEDNYQLRETAGQGDKIPMTQTLV</sequence>
<evidence type="ECO:0000313" key="3">
    <source>
        <dbReference type="Proteomes" id="UP000077628"/>
    </source>
</evidence>
<dbReference type="Proteomes" id="UP000077628">
    <property type="component" value="Unassembled WGS sequence"/>
</dbReference>
<dbReference type="InterPro" id="IPR012334">
    <property type="entry name" value="Pectin_lyas_fold"/>
</dbReference>
<gene>
    <name evidence="2" type="ORF">A1355_16705</name>
</gene>
<accession>A0A177PG23</accession>
<dbReference type="SUPFAM" id="SSF51126">
    <property type="entry name" value="Pectin lyase-like"/>
    <property type="match status" value="1"/>
</dbReference>